<keyword evidence="2" id="KW-1185">Reference proteome</keyword>
<proteinExistence type="predicted"/>
<organism evidence="1 2">
    <name type="scientific">Denticeps clupeoides</name>
    <name type="common">denticle herring</name>
    <dbReference type="NCBI Taxonomy" id="299321"/>
    <lineage>
        <taxon>Eukaryota</taxon>
        <taxon>Metazoa</taxon>
        <taxon>Chordata</taxon>
        <taxon>Craniata</taxon>
        <taxon>Vertebrata</taxon>
        <taxon>Euteleostomi</taxon>
        <taxon>Actinopterygii</taxon>
        <taxon>Neopterygii</taxon>
        <taxon>Teleostei</taxon>
        <taxon>Clupei</taxon>
        <taxon>Clupeiformes</taxon>
        <taxon>Denticipitoidei</taxon>
        <taxon>Denticipitidae</taxon>
        <taxon>Denticeps</taxon>
    </lineage>
</organism>
<reference evidence="1 2" key="1">
    <citation type="submission" date="2020-06" db="EMBL/GenBank/DDBJ databases">
        <authorList>
            <consortium name="Wellcome Sanger Institute Data Sharing"/>
        </authorList>
    </citation>
    <scope>NUCLEOTIDE SEQUENCE [LARGE SCALE GENOMIC DNA]</scope>
</reference>
<evidence type="ECO:0000313" key="1">
    <source>
        <dbReference type="Ensembl" id="ENSDCDP00010050362.1"/>
    </source>
</evidence>
<dbReference type="Proteomes" id="UP000694580">
    <property type="component" value="Chromosome 13"/>
</dbReference>
<reference evidence="1" key="2">
    <citation type="submission" date="2025-08" db="UniProtKB">
        <authorList>
            <consortium name="Ensembl"/>
        </authorList>
    </citation>
    <scope>IDENTIFICATION</scope>
</reference>
<evidence type="ECO:0008006" key="3">
    <source>
        <dbReference type="Google" id="ProtNLM"/>
    </source>
</evidence>
<name>A0AAY4DXY9_9TELE</name>
<dbReference type="AlphaFoldDB" id="A0AAY4DXY9"/>
<protein>
    <recommendedName>
        <fullName evidence="3">THAP-type domain-containing protein</fullName>
    </recommendedName>
</protein>
<dbReference type="Ensembl" id="ENSDCDT00010060784.1">
    <property type="protein sequence ID" value="ENSDCDP00010050362.1"/>
    <property type="gene ID" value="ENSDCDG00010029877.1"/>
</dbReference>
<accession>A0AAY4DXY9</accession>
<reference evidence="1" key="3">
    <citation type="submission" date="2025-09" db="UniProtKB">
        <authorList>
            <consortium name="Ensembl"/>
        </authorList>
    </citation>
    <scope>IDENTIFICATION</scope>
</reference>
<sequence>MPIFPTCNHLTPCPTISLKFQQIDCTTSEHCAESAIQSNKKILCFHTFPSTEEVTVSPHTRVCSRHFKKEDVRQRTTNSKEGSGSNVSTTVTSHISLCQCVLYCVSQ</sequence>
<evidence type="ECO:0000313" key="2">
    <source>
        <dbReference type="Proteomes" id="UP000694580"/>
    </source>
</evidence>